<accession>A0ACB6QCK0</accession>
<proteinExistence type="predicted"/>
<dbReference type="EMBL" id="MU003540">
    <property type="protein sequence ID" value="KAF2464097.1"/>
    <property type="molecule type" value="Genomic_DNA"/>
</dbReference>
<dbReference type="Proteomes" id="UP000799755">
    <property type="component" value="Unassembled WGS sequence"/>
</dbReference>
<evidence type="ECO:0000313" key="1">
    <source>
        <dbReference type="EMBL" id="KAF2464097.1"/>
    </source>
</evidence>
<gene>
    <name evidence="1" type="ORF">BDR25DRAFT_99478</name>
</gene>
<reference evidence="1" key="1">
    <citation type="journal article" date="2020" name="Stud. Mycol.">
        <title>101 Dothideomycetes genomes: a test case for predicting lifestyles and emergence of pathogens.</title>
        <authorList>
            <person name="Haridas S."/>
            <person name="Albert R."/>
            <person name="Binder M."/>
            <person name="Bloem J."/>
            <person name="Labutti K."/>
            <person name="Salamov A."/>
            <person name="Andreopoulos B."/>
            <person name="Baker S."/>
            <person name="Barry K."/>
            <person name="Bills G."/>
            <person name="Bluhm B."/>
            <person name="Cannon C."/>
            <person name="Castanera R."/>
            <person name="Culley D."/>
            <person name="Daum C."/>
            <person name="Ezra D."/>
            <person name="Gonzalez J."/>
            <person name="Henrissat B."/>
            <person name="Kuo A."/>
            <person name="Liang C."/>
            <person name="Lipzen A."/>
            <person name="Lutzoni F."/>
            <person name="Magnuson J."/>
            <person name="Mondo S."/>
            <person name="Nolan M."/>
            <person name="Ohm R."/>
            <person name="Pangilinan J."/>
            <person name="Park H.-J."/>
            <person name="Ramirez L."/>
            <person name="Alfaro M."/>
            <person name="Sun H."/>
            <person name="Tritt A."/>
            <person name="Yoshinaga Y."/>
            <person name="Zwiers L.-H."/>
            <person name="Turgeon B."/>
            <person name="Goodwin S."/>
            <person name="Spatafora J."/>
            <person name="Crous P."/>
            <person name="Grigoriev I."/>
        </authorList>
    </citation>
    <scope>NUCLEOTIDE SEQUENCE</scope>
    <source>
        <strain evidence="1">ATCC 200398</strain>
    </source>
</reference>
<name>A0ACB6QCK0_9PLEO</name>
<sequence length="104" mass="11398">MSKGATVSVLYPKTASSTFDISYYLSTHMPLVADTWTKYGLKSWSVTQLSVDAPYSVHALMEWESQEAFAEALKDEGTAKVMGDVENFSSEKPVLLQGEVIGRG</sequence>
<comment type="caution">
    <text evidence="1">The sequence shown here is derived from an EMBL/GenBank/DDBJ whole genome shotgun (WGS) entry which is preliminary data.</text>
</comment>
<protein>
    <submittedName>
        <fullName evidence="1">Uncharacterized protein</fullName>
    </submittedName>
</protein>
<organism evidence="1 2">
    <name type="scientific">Lindgomyces ingoldianus</name>
    <dbReference type="NCBI Taxonomy" id="673940"/>
    <lineage>
        <taxon>Eukaryota</taxon>
        <taxon>Fungi</taxon>
        <taxon>Dikarya</taxon>
        <taxon>Ascomycota</taxon>
        <taxon>Pezizomycotina</taxon>
        <taxon>Dothideomycetes</taxon>
        <taxon>Pleosporomycetidae</taxon>
        <taxon>Pleosporales</taxon>
        <taxon>Lindgomycetaceae</taxon>
        <taxon>Lindgomyces</taxon>
    </lineage>
</organism>
<evidence type="ECO:0000313" key="2">
    <source>
        <dbReference type="Proteomes" id="UP000799755"/>
    </source>
</evidence>
<keyword evidence="2" id="KW-1185">Reference proteome</keyword>